<organism evidence="1">
    <name type="scientific">Rhizophora mucronata</name>
    <name type="common">Asiatic mangrove</name>
    <dbReference type="NCBI Taxonomy" id="61149"/>
    <lineage>
        <taxon>Eukaryota</taxon>
        <taxon>Viridiplantae</taxon>
        <taxon>Streptophyta</taxon>
        <taxon>Embryophyta</taxon>
        <taxon>Tracheophyta</taxon>
        <taxon>Spermatophyta</taxon>
        <taxon>Magnoliopsida</taxon>
        <taxon>eudicotyledons</taxon>
        <taxon>Gunneridae</taxon>
        <taxon>Pentapetalae</taxon>
        <taxon>rosids</taxon>
        <taxon>fabids</taxon>
        <taxon>Malpighiales</taxon>
        <taxon>Rhizophoraceae</taxon>
        <taxon>Rhizophora</taxon>
    </lineage>
</organism>
<name>A0A2P2P692_RHIMU</name>
<accession>A0A2P2P692</accession>
<dbReference type="AlphaFoldDB" id="A0A2P2P692"/>
<dbReference type="EMBL" id="GGEC01069790">
    <property type="protein sequence ID" value="MBX50274.1"/>
    <property type="molecule type" value="Transcribed_RNA"/>
</dbReference>
<reference evidence="1" key="1">
    <citation type="submission" date="2018-02" db="EMBL/GenBank/DDBJ databases">
        <title>Rhizophora mucronata_Transcriptome.</title>
        <authorList>
            <person name="Meera S.P."/>
            <person name="Sreeshan A."/>
            <person name="Augustine A."/>
        </authorList>
    </citation>
    <scope>NUCLEOTIDE SEQUENCE</scope>
    <source>
        <tissue evidence="1">Leaf</tissue>
    </source>
</reference>
<proteinExistence type="predicted"/>
<sequence length="88" mass="10121">MRAKKRFWVYEEFALLGLFFALRTEGSGIRSWSAASHQKHCNSYQISNLINQFLISMHSILCPQAPVYCLDLQACKLDWCPSLLSCFS</sequence>
<evidence type="ECO:0000313" key="1">
    <source>
        <dbReference type="EMBL" id="MBX50274.1"/>
    </source>
</evidence>
<protein>
    <submittedName>
        <fullName evidence="1">Uncharacterized protein</fullName>
    </submittedName>
</protein>